<dbReference type="EMBL" id="WWVX01000001">
    <property type="protein sequence ID" value="MZL68347.1"/>
    <property type="molecule type" value="Genomic_DNA"/>
</dbReference>
<dbReference type="Proteomes" id="UP000474718">
    <property type="component" value="Unassembled WGS sequence"/>
</dbReference>
<protein>
    <submittedName>
        <fullName evidence="1">DUF4860 domain-containing protein</fullName>
    </submittedName>
</protein>
<dbReference type="Pfam" id="PF16152">
    <property type="entry name" value="DUF4860"/>
    <property type="match status" value="1"/>
</dbReference>
<reference evidence="1 4" key="3">
    <citation type="journal article" date="2019" name="Nat. Med.">
        <title>A library of human gut bacterial isolates paired with longitudinal multiomics data enables mechanistic microbiome research.</title>
        <authorList>
            <person name="Poyet M."/>
            <person name="Groussin M."/>
            <person name="Gibbons S.M."/>
            <person name="Avila-Pacheco J."/>
            <person name="Jiang X."/>
            <person name="Kearney S.M."/>
            <person name="Perrotta A.R."/>
            <person name="Berdy B."/>
            <person name="Zhao S."/>
            <person name="Lieberman T.D."/>
            <person name="Swanson P.K."/>
            <person name="Smith M."/>
            <person name="Roesemann S."/>
            <person name="Alexander J.E."/>
            <person name="Rich S.A."/>
            <person name="Livny J."/>
            <person name="Vlamakis H."/>
            <person name="Clish C."/>
            <person name="Bullock K."/>
            <person name="Deik A."/>
            <person name="Scott J."/>
            <person name="Pierce K.A."/>
            <person name="Xavier R.J."/>
            <person name="Alm E.J."/>
        </authorList>
    </citation>
    <scope>NUCLEOTIDE SEQUENCE [LARGE SCALE GENOMIC DNA]</scope>
    <source>
        <strain evidence="1 4">BIOML-A2</strain>
    </source>
</reference>
<evidence type="ECO:0000313" key="4">
    <source>
        <dbReference type="Proteomes" id="UP000474718"/>
    </source>
</evidence>
<dbReference type="AlphaFoldDB" id="A0AAQ1MFS7"/>
<organism evidence="2 3">
    <name type="scientific">Bittarella massiliensis</name>
    <name type="common">ex Durand et al. 2017</name>
    <dbReference type="NCBI Taxonomy" id="1720313"/>
    <lineage>
        <taxon>Bacteria</taxon>
        <taxon>Bacillati</taxon>
        <taxon>Bacillota</taxon>
        <taxon>Clostridia</taxon>
        <taxon>Eubacteriales</taxon>
        <taxon>Oscillospiraceae</taxon>
        <taxon>Bittarella (ex Durand et al. 2017)</taxon>
    </lineage>
</organism>
<evidence type="ECO:0000313" key="2">
    <source>
        <dbReference type="EMBL" id="SHG63771.1"/>
    </source>
</evidence>
<dbReference type="EMBL" id="FQVY01000006">
    <property type="protein sequence ID" value="SHG63771.1"/>
    <property type="molecule type" value="Genomic_DNA"/>
</dbReference>
<gene>
    <name evidence="1" type="ORF">GT747_00975</name>
    <name evidence="2" type="ORF">SAMN05444424_2887</name>
</gene>
<evidence type="ECO:0000313" key="3">
    <source>
        <dbReference type="Proteomes" id="UP000184089"/>
    </source>
</evidence>
<reference evidence="3" key="1">
    <citation type="submission" date="2016-11" db="EMBL/GenBank/DDBJ databases">
        <authorList>
            <person name="Jaros S."/>
            <person name="Januszkiewicz K."/>
            <person name="Wedrychowicz H."/>
        </authorList>
    </citation>
    <scope>NUCLEOTIDE SEQUENCE [LARGE SCALE GENOMIC DNA]</scope>
    <source>
        <strain evidence="3">DSM 4029</strain>
    </source>
</reference>
<reference evidence="2" key="2">
    <citation type="submission" date="2016-11" db="EMBL/GenBank/DDBJ databases">
        <authorList>
            <person name="Varghese N."/>
            <person name="Submissions S."/>
        </authorList>
    </citation>
    <scope>NUCLEOTIDE SEQUENCE</scope>
    <source>
        <strain evidence="2">DSM 4029</strain>
    </source>
</reference>
<name>A0AAQ1MFS7_9FIRM</name>
<proteinExistence type="predicted"/>
<dbReference type="InterPro" id="IPR032340">
    <property type="entry name" value="DUF4860"/>
</dbReference>
<comment type="caution">
    <text evidence="2">The sequence shown here is derived from an EMBL/GenBank/DDBJ whole genome shotgun (WGS) entry which is preliminary data.</text>
</comment>
<sequence length="156" mass="16328">MKKKQAGGQFASATAVFFSFLLAMLLLVILGSSSYRDTVAGMEGNQAARAGRAYLLTKLRSGDQAGMAAVETGAAGDVLVLSERAGDEVFETRIYLANGNLVEEYLPAGEGGDPSLAQVVCPAGQFSARREGDTLHLQIDGSAFSYALRSTEGGEQ</sequence>
<keyword evidence="4" id="KW-1185">Reference proteome</keyword>
<accession>A0AAQ1MFS7</accession>
<dbReference type="RefSeq" id="WP_021661357.1">
    <property type="nucleotide sequence ID" value="NZ_FQVY01000006.1"/>
</dbReference>
<dbReference type="Proteomes" id="UP000184089">
    <property type="component" value="Unassembled WGS sequence"/>
</dbReference>
<evidence type="ECO:0000313" key="1">
    <source>
        <dbReference type="EMBL" id="MZL68347.1"/>
    </source>
</evidence>